<reference evidence="1 2" key="1">
    <citation type="journal article" date="2006" name="Science">
        <title>The genome of black cottonwood, Populus trichocarpa (Torr. &amp; Gray).</title>
        <authorList>
            <person name="Tuskan G.A."/>
            <person name="Difazio S."/>
            <person name="Jansson S."/>
            <person name="Bohlmann J."/>
            <person name="Grigoriev I."/>
            <person name="Hellsten U."/>
            <person name="Putnam N."/>
            <person name="Ralph S."/>
            <person name="Rombauts S."/>
            <person name="Salamov A."/>
            <person name="Schein J."/>
            <person name="Sterck L."/>
            <person name="Aerts A."/>
            <person name="Bhalerao R.R."/>
            <person name="Bhalerao R.P."/>
            <person name="Blaudez D."/>
            <person name="Boerjan W."/>
            <person name="Brun A."/>
            <person name="Brunner A."/>
            <person name="Busov V."/>
            <person name="Campbell M."/>
            <person name="Carlson J."/>
            <person name="Chalot M."/>
            <person name="Chapman J."/>
            <person name="Chen G.L."/>
            <person name="Cooper D."/>
            <person name="Coutinho P.M."/>
            <person name="Couturier J."/>
            <person name="Covert S."/>
            <person name="Cronk Q."/>
            <person name="Cunningham R."/>
            <person name="Davis J."/>
            <person name="Degroeve S."/>
            <person name="Dejardin A."/>
            <person name="Depamphilis C."/>
            <person name="Detter J."/>
            <person name="Dirks B."/>
            <person name="Dubchak I."/>
            <person name="Duplessis S."/>
            <person name="Ehlting J."/>
            <person name="Ellis B."/>
            <person name="Gendler K."/>
            <person name="Goodstein D."/>
            <person name="Gribskov M."/>
            <person name="Grimwood J."/>
            <person name="Groover A."/>
            <person name="Gunter L."/>
            <person name="Hamberger B."/>
            <person name="Heinze B."/>
            <person name="Helariutta Y."/>
            <person name="Henrissat B."/>
            <person name="Holligan D."/>
            <person name="Holt R."/>
            <person name="Huang W."/>
            <person name="Islam-Faridi N."/>
            <person name="Jones S."/>
            <person name="Jones-Rhoades M."/>
            <person name="Jorgensen R."/>
            <person name="Joshi C."/>
            <person name="Kangasjarvi J."/>
            <person name="Karlsson J."/>
            <person name="Kelleher C."/>
            <person name="Kirkpatrick R."/>
            <person name="Kirst M."/>
            <person name="Kohler A."/>
            <person name="Kalluri U."/>
            <person name="Larimer F."/>
            <person name="Leebens-Mack J."/>
            <person name="Leple J.C."/>
            <person name="Locascio P."/>
            <person name="Lou Y."/>
            <person name="Lucas S."/>
            <person name="Martin F."/>
            <person name="Montanini B."/>
            <person name="Napoli C."/>
            <person name="Nelson D.R."/>
            <person name="Nelson C."/>
            <person name="Nieminen K."/>
            <person name="Nilsson O."/>
            <person name="Pereda V."/>
            <person name="Peter G."/>
            <person name="Philippe R."/>
            <person name="Pilate G."/>
            <person name="Poliakov A."/>
            <person name="Razumovskaya J."/>
            <person name="Richardson P."/>
            <person name="Rinaldi C."/>
            <person name="Ritland K."/>
            <person name="Rouze P."/>
            <person name="Ryaboy D."/>
            <person name="Schmutz J."/>
            <person name="Schrader J."/>
            <person name="Segerman B."/>
            <person name="Shin H."/>
            <person name="Siddiqui A."/>
            <person name="Sterky F."/>
            <person name="Terry A."/>
            <person name="Tsai C.J."/>
            <person name="Uberbacher E."/>
            <person name="Unneberg P."/>
            <person name="Vahala J."/>
            <person name="Wall K."/>
            <person name="Wessler S."/>
            <person name="Yang G."/>
            <person name="Yin T."/>
            <person name="Douglas C."/>
            <person name="Marra M."/>
            <person name="Sandberg G."/>
            <person name="Van de Peer Y."/>
            <person name="Rokhsar D."/>
        </authorList>
    </citation>
    <scope>NUCLEOTIDE SEQUENCE [LARGE SCALE GENOMIC DNA]</scope>
    <source>
        <strain evidence="2">cv. Nisqually</strain>
    </source>
</reference>
<dbReference type="Proteomes" id="UP000006729">
    <property type="component" value="Chromosome 5"/>
</dbReference>
<evidence type="ECO:0000313" key="2">
    <source>
        <dbReference type="Proteomes" id="UP000006729"/>
    </source>
</evidence>
<proteinExistence type="predicted"/>
<dbReference type="EMBL" id="CM009294">
    <property type="protein sequence ID" value="RQO90722.1"/>
    <property type="molecule type" value="Genomic_DNA"/>
</dbReference>
<dbReference type="AlphaFoldDB" id="A0A3N7F2V9"/>
<evidence type="ECO:0000313" key="1">
    <source>
        <dbReference type="EMBL" id="RQO90722.1"/>
    </source>
</evidence>
<keyword evidence="2" id="KW-1185">Reference proteome</keyword>
<dbReference type="InParanoid" id="A0A3N7F2V9"/>
<sequence length="43" mass="4952">MAETKIVFYSRTSCYSTLLIVQEQRQGSKLGWHNLLQICSQSC</sequence>
<organism evidence="1 2">
    <name type="scientific">Populus trichocarpa</name>
    <name type="common">Western balsam poplar</name>
    <name type="synonym">Populus balsamifera subsp. trichocarpa</name>
    <dbReference type="NCBI Taxonomy" id="3694"/>
    <lineage>
        <taxon>Eukaryota</taxon>
        <taxon>Viridiplantae</taxon>
        <taxon>Streptophyta</taxon>
        <taxon>Embryophyta</taxon>
        <taxon>Tracheophyta</taxon>
        <taxon>Spermatophyta</taxon>
        <taxon>Magnoliopsida</taxon>
        <taxon>eudicotyledons</taxon>
        <taxon>Gunneridae</taxon>
        <taxon>Pentapetalae</taxon>
        <taxon>rosids</taxon>
        <taxon>fabids</taxon>
        <taxon>Malpighiales</taxon>
        <taxon>Salicaceae</taxon>
        <taxon>Saliceae</taxon>
        <taxon>Populus</taxon>
    </lineage>
</organism>
<accession>A0A3N7F2V9</accession>
<gene>
    <name evidence="1" type="ORF">POPTR_005G183250</name>
</gene>
<protein>
    <submittedName>
        <fullName evidence="1">Uncharacterized protein</fullName>
    </submittedName>
</protein>
<name>A0A3N7F2V9_POPTR</name>